<dbReference type="RefSeq" id="WP_413274373.1">
    <property type="nucleotide sequence ID" value="NZ_JBHFNQ010000220.1"/>
</dbReference>
<dbReference type="Proteomes" id="UP001576774">
    <property type="component" value="Unassembled WGS sequence"/>
</dbReference>
<dbReference type="Pfam" id="PF21828">
    <property type="entry name" value="DUF6888"/>
    <property type="match status" value="1"/>
</dbReference>
<comment type="caution">
    <text evidence="2">The sequence shown here is derived from an EMBL/GenBank/DDBJ whole genome shotgun (WGS) entry which is preliminary data.</text>
</comment>
<keyword evidence="3" id="KW-1185">Reference proteome</keyword>
<reference evidence="2 3" key="1">
    <citation type="submission" date="2024-09" db="EMBL/GenBank/DDBJ databases">
        <title>Floridaenema gen nov. (Aerosakkonemataceae, Aerosakkonematales ord. nov., Cyanobacteria) from benthic tropical and subtropical fresh waters, with the description of four new species.</title>
        <authorList>
            <person name="Moretto J.A."/>
            <person name="Berthold D.E."/>
            <person name="Lefler F.W."/>
            <person name="Huang I.-S."/>
            <person name="Laughinghouse H. IV."/>
        </authorList>
    </citation>
    <scope>NUCLEOTIDE SEQUENCE [LARGE SCALE GENOMIC DNA]</scope>
    <source>
        <strain evidence="2 3">BLCC-F46</strain>
    </source>
</reference>
<dbReference type="InterPro" id="IPR054181">
    <property type="entry name" value="DUF6888"/>
</dbReference>
<dbReference type="EMBL" id="JBHFNQ010000220">
    <property type="protein sequence ID" value="MFB2881350.1"/>
    <property type="molecule type" value="Genomic_DNA"/>
</dbReference>
<protein>
    <recommendedName>
        <fullName evidence="1">DUF6888 domain-containing protein</fullName>
    </recommendedName>
</protein>
<evidence type="ECO:0000259" key="1">
    <source>
        <dbReference type="Pfam" id="PF21828"/>
    </source>
</evidence>
<feature type="domain" description="DUF6888" evidence="1">
    <location>
        <begin position="3"/>
        <end position="58"/>
    </location>
</feature>
<proteinExistence type="predicted"/>
<accession>A0ABV4XEX9</accession>
<sequence>MYPTTKQALMCLILCQSFSNLQRDIQIFRFNPEPEKGYVFIMAGEELQILVFGDGNWRFINETEL</sequence>
<organism evidence="2 3">
    <name type="scientific">Floridaenema aerugineum BLCC-F46</name>
    <dbReference type="NCBI Taxonomy" id="3153654"/>
    <lineage>
        <taxon>Bacteria</taxon>
        <taxon>Bacillati</taxon>
        <taxon>Cyanobacteriota</taxon>
        <taxon>Cyanophyceae</taxon>
        <taxon>Oscillatoriophycideae</taxon>
        <taxon>Aerosakkonematales</taxon>
        <taxon>Aerosakkonemataceae</taxon>
        <taxon>Floridanema</taxon>
        <taxon>Floridanema aerugineum</taxon>
    </lineage>
</organism>
<evidence type="ECO:0000313" key="3">
    <source>
        <dbReference type="Proteomes" id="UP001576774"/>
    </source>
</evidence>
<name>A0ABV4XEX9_9CYAN</name>
<evidence type="ECO:0000313" key="2">
    <source>
        <dbReference type="EMBL" id="MFB2881350.1"/>
    </source>
</evidence>
<gene>
    <name evidence="2" type="ORF">ACE1CC_31235</name>
</gene>